<protein>
    <submittedName>
        <fullName evidence="9">Putative reverse transcriptase domain-containing protein</fullName>
    </submittedName>
</protein>
<dbReference type="GO" id="GO:0004190">
    <property type="term" value="F:aspartic-type endopeptidase activity"/>
    <property type="evidence" value="ECO:0007669"/>
    <property type="project" value="InterPro"/>
</dbReference>
<reference evidence="9" key="1">
    <citation type="journal article" date="2019" name="Sci. Rep.">
        <title>Draft genome of Tanacetum cinerariifolium, the natural source of mosquito coil.</title>
        <authorList>
            <person name="Yamashiro T."/>
            <person name="Shiraishi A."/>
            <person name="Satake H."/>
            <person name="Nakayama K."/>
        </authorList>
    </citation>
    <scope>NUCLEOTIDE SEQUENCE</scope>
</reference>
<dbReference type="CDD" id="cd01647">
    <property type="entry name" value="RT_LTR"/>
    <property type="match status" value="1"/>
</dbReference>
<dbReference type="InterPro" id="IPR012337">
    <property type="entry name" value="RNaseH-like_sf"/>
</dbReference>
<dbReference type="InterPro" id="IPR053134">
    <property type="entry name" value="RNA-dir_DNA_polymerase"/>
</dbReference>
<evidence type="ECO:0000256" key="7">
    <source>
        <dbReference type="SAM" id="MobiDB-lite"/>
    </source>
</evidence>
<proteinExistence type="predicted"/>
<name>A0A699HDZ6_TANCI</name>
<dbReference type="Pfam" id="PF08284">
    <property type="entry name" value="RVP_2"/>
    <property type="match status" value="1"/>
</dbReference>
<dbReference type="InterPro" id="IPR043502">
    <property type="entry name" value="DNA/RNA_pol_sf"/>
</dbReference>
<dbReference type="GO" id="GO:0004519">
    <property type="term" value="F:endonuclease activity"/>
    <property type="evidence" value="ECO:0007669"/>
    <property type="project" value="UniProtKB-KW"/>
</dbReference>
<organism evidence="9">
    <name type="scientific">Tanacetum cinerariifolium</name>
    <name type="common">Dalmatian daisy</name>
    <name type="synonym">Chrysanthemum cinerariifolium</name>
    <dbReference type="NCBI Taxonomy" id="118510"/>
    <lineage>
        <taxon>Eukaryota</taxon>
        <taxon>Viridiplantae</taxon>
        <taxon>Streptophyta</taxon>
        <taxon>Embryophyta</taxon>
        <taxon>Tracheophyta</taxon>
        <taxon>Spermatophyta</taxon>
        <taxon>Magnoliopsida</taxon>
        <taxon>eudicotyledons</taxon>
        <taxon>Gunneridae</taxon>
        <taxon>Pentapetalae</taxon>
        <taxon>asterids</taxon>
        <taxon>campanulids</taxon>
        <taxon>Asterales</taxon>
        <taxon>Asteraceae</taxon>
        <taxon>Asteroideae</taxon>
        <taxon>Anthemideae</taxon>
        <taxon>Anthemidinae</taxon>
        <taxon>Tanacetum</taxon>
    </lineage>
</organism>
<keyword evidence="3" id="KW-0540">Nuclease</keyword>
<dbReference type="SUPFAM" id="SSF56672">
    <property type="entry name" value="DNA/RNA polymerases"/>
    <property type="match status" value="1"/>
</dbReference>
<evidence type="ECO:0000313" key="9">
    <source>
        <dbReference type="EMBL" id="GEX56291.1"/>
    </source>
</evidence>
<dbReference type="Gene3D" id="3.30.70.270">
    <property type="match status" value="1"/>
</dbReference>
<dbReference type="InterPro" id="IPR001969">
    <property type="entry name" value="Aspartic_peptidase_AS"/>
</dbReference>
<evidence type="ECO:0000259" key="8">
    <source>
        <dbReference type="PROSITE" id="PS50994"/>
    </source>
</evidence>
<keyword evidence="6 9" id="KW-0695">RNA-directed DNA polymerase</keyword>
<evidence type="ECO:0000256" key="6">
    <source>
        <dbReference type="ARBA" id="ARBA00022918"/>
    </source>
</evidence>
<evidence type="ECO:0000256" key="5">
    <source>
        <dbReference type="ARBA" id="ARBA00022801"/>
    </source>
</evidence>
<dbReference type="PROSITE" id="PS50994">
    <property type="entry name" value="INTEGRASE"/>
    <property type="match status" value="1"/>
</dbReference>
<keyword evidence="4" id="KW-0255">Endonuclease</keyword>
<comment type="caution">
    <text evidence="9">The sequence shown here is derived from an EMBL/GenBank/DDBJ whole genome shotgun (WGS) entry which is preliminary data.</text>
</comment>
<dbReference type="InterPro" id="IPR001584">
    <property type="entry name" value="Integrase_cat-core"/>
</dbReference>
<dbReference type="PANTHER" id="PTHR24559:SF427">
    <property type="entry name" value="RNA-DIRECTED DNA POLYMERASE"/>
    <property type="match status" value="1"/>
</dbReference>
<dbReference type="GO" id="GO:0003964">
    <property type="term" value="F:RNA-directed DNA polymerase activity"/>
    <property type="evidence" value="ECO:0007669"/>
    <property type="project" value="UniProtKB-KW"/>
</dbReference>
<dbReference type="GO" id="GO:0006508">
    <property type="term" value="P:proteolysis"/>
    <property type="evidence" value="ECO:0007669"/>
    <property type="project" value="InterPro"/>
</dbReference>
<dbReference type="PROSITE" id="PS00141">
    <property type="entry name" value="ASP_PROTEASE"/>
    <property type="match status" value="1"/>
</dbReference>
<sequence>MVLLCTKMIPEEEDQVEKFIGGLLDNIQGNVIAVEPTRLQDAVRIANNLMDQKLKGSGNNSNKARRRPHALGGGGANPDSNVVLGTFLLNNSYAHMLFDSGADKSFVSTTFSALLDVVLSTLDVVRIPYGNEVLEIHGDGCIGGNKSRLSVILCTKTQKYIKKGCQVFLAKVMEKETEHKLEEKRLKDVSTVRDFFRVFPKDLHGLPPVRQAEFQIYLVPGTALVARSSYRLAQSKMQELSTQLQELTDKGFIRPRIDVLFDQLKGSSIYSKINLRSSYHQHRVREEDIPKTEFRTHYGHYEFQVMPFGLTNAPANREEHKEHLKLMLGLLKKEELYAKFLKCKFWLPKSGKGERGGIRIEPKGKGQATTKIATYVSMCLTFAKVKAEYKKPFGLLVQLEIPPWKWENITMDFVTKLPKTATGQETIWVIVDRLTKSAHFFPMKENDSIGKLTRQYLKEVVSRHGVPVSIISDRDDRFTSHFWQSLQKALGYVACMCNWFGKGWDRHFPLVEFSYNNNSHTSIKASPFEALYGQQLSRVYSTFHISNLKKCLSDETQVIPLDEIQIDDKLHFIEELVKIMDREVKRLKQSRISIVKL</sequence>
<accession>A0A699HDZ6</accession>
<keyword evidence="1" id="KW-0808">Transferase</keyword>
<dbReference type="InterPro" id="IPR036397">
    <property type="entry name" value="RNaseH_sf"/>
</dbReference>
<feature type="region of interest" description="Disordered" evidence="7">
    <location>
        <begin position="53"/>
        <end position="76"/>
    </location>
</feature>
<dbReference type="EMBL" id="BKCJ010115796">
    <property type="protein sequence ID" value="GEX56291.1"/>
    <property type="molecule type" value="Genomic_DNA"/>
</dbReference>
<dbReference type="InterPro" id="IPR043128">
    <property type="entry name" value="Rev_trsase/Diguanyl_cyclase"/>
</dbReference>
<dbReference type="GO" id="GO:0015074">
    <property type="term" value="P:DNA integration"/>
    <property type="evidence" value="ECO:0007669"/>
    <property type="project" value="InterPro"/>
</dbReference>
<dbReference type="PANTHER" id="PTHR24559">
    <property type="entry name" value="TRANSPOSON TY3-I GAG-POL POLYPROTEIN"/>
    <property type="match status" value="1"/>
</dbReference>
<keyword evidence="5" id="KW-0378">Hydrolase</keyword>
<dbReference type="Gene3D" id="3.30.420.10">
    <property type="entry name" value="Ribonuclease H-like superfamily/Ribonuclease H"/>
    <property type="match status" value="2"/>
</dbReference>
<evidence type="ECO:0000256" key="2">
    <source>
        <dbReference type="ARBA" id="ARBA00022695"/>
    </source>
</evidence>
<evidence type="ECO:0000256" key="1">
    <source>
        <dbReference type="ARBA" id="ARBA00022679"/>
    </source>
</evidence>
<dbReference type="GO" id="GO:0003676">
    <property type="term" value="F:nucleic acid binding"/>
    <property type="evidence" value="ECO:0007669"/>
    <property type="project" value="InterPro"/>
</dbReference>
<feature type="domain" description="Integrase catalytic" evidence="8">
    <location>
        <begin position="398"/>
        <end position="492"/>
    </location>
</feature>
<evidence type="ECO:0000256" key="3">
    <source>
        <dbReference type="ARBA" id="ARBA00022722"/>
    </source>
</evidence>
<dbReference type="Gene3D" id="3.10.10.10">
    <property type="entry name" value="HIV Type 1 Reverse Transcriptase, subunit A, domain 1"/>
    <property type="match status" value="2"/>
</dbReference>
<gene>
    <name evidence="9" type="ORF">Tci_328266</name>
</gene>
<dbReference type="SUPFAM" id="SSF53098">
    <property type="entry name" value="Ribonuclease H-like"/>
    <property type="match status" value="1"/>
</dbReference>
<keyword evidence="2" id="KW-0548">Nucleotidyltransferase</keyword>
<evidence type="ECO:0000256" key="4">
    <source>
        <dbReference type="ARBA" id="ARBA00022759"/>
    </source>
</evidence>
<dbReference type="AlphaFoldDB" id="A0A699HDZ6"/>